<dbReference type="EMBL" id="WXWW01000030">
    <property type="protein sequence ID" value="NAW63893.1"/>
    <property type="molecule type" value="Genomic_DNA"/>
</dbReference>
<feature type="region of interest" description="Disordered" evidence="1">
    <location>
        <begin position="1"/>
        <end position="21"/>
    </location>
</feature>
<keyword evidence="2" id="KW-0472">Membrane</keyword>
<sequence>MGLFSTKKSANSNINNSVNTSNSMGVSGANNGMMFSGIDGSVTMTDHGAMEAAGEMASDAMTLGSNALASNNSALTDAFSFGLETFNGALSSLGGMASNQSNLASQSMQLANSINASANTGGASDIGRQNTQVMMAFAAVIGLVLLVVVLKR</sequence>
<dbReference type="AlphaFoldDB" id="A0A7X4W833"/>
<organism evidence="3 4">
    <name type="scientific">Photobacterium halotolerans</name>
    <dbReference type="NCBI Taxonomy" id="265726"/>
    <lineage>
        <taxon>Bacteria</taxon>
        <taxon>Pseudomonadati</taxon>
        <taxon>Pseudomonadota</taxon>
        <taxon>Gammaproteobacteria</taxon>
        <taxon>Vibrionales</taxon>
        <taxon>Vibrionaceae</taxon>
        <taxon>Photobacterium</taxon>
    </lineage>
</organism>
<keyword evidence="2" id="KW-1133">Transmembrane helix</keyword>
<accession>A0A7X4W833</accession>
<feature type="transmembrane region" description="Helical" evidence="2">
    <location>
        <begin position="133"/>
        <end position="150"/>
    </location>
</feature>
<name>A0A7X4W833_9GAMM</name>
<keyword evidence="2" id="KW-0812">Transmembrane</keyword>
<protein>
    <submittedName>
        <fullName evidence="3">Uncharacterized protein</fullName>
    </submittedName>
</protein>
<evidence type="ECO:0000256" key="1">
    <source>
        <dbReference type="SAM" id="MobiDB-lite"/>
    </source>
</evidence>
<evidence type="ECO:0000313" key="3">
    <source>
        <dbReference type="EMBL" id="NAW63893.1"/>
    </source>
</evidence>
<reference evidence="3 4" key="1">
    <citation type="submission" date="2017-05" db="EMBL/GenBank/DDBJ databases">
        <title>High clonality and local adaptation shapes Vibrionaceae linages within an endangered oasis.</title>
        <authorList>
            <person name="Vazquez-Rosas-Landa M."/>
        </authorList>
    </citation>
    <scope>NUCLEOTIDE SEQUENCE [LARGE SCALE GENOMIC DNA]</scope>
    <source>
        <strain evidence="3 4">P46_P4S1P180</strain>
    </source>
</reference>
<evidence type="ECO:0000313" key="4">
    <source>
        <dbReference type="Proteomes" id="UP000465712"/>
    </source>
</evidence>
<dbReference type="Proteomes" id="UP000465712">
    <property type="component" value="Unassembled WGS sequence"/>
</dbReference>
<comment type="caution">
    <text evidence="3">The sequence shown here is derived from an EMBL/GenBank/DDBJ whole genome shotgun (WGS) entry which is preliminary data.</text>
</comment>
<dbReference type="RefSeq" id="WP_161442356.1">
    <property type="nucleotide sequence ID" value="NZ_WXWW01000030.1"/>
</dbReference>
<evidence type="ECO:0000256" key="2">
    <source>
        <dbReference type="SAM" id="Phobius"/>
    </source>
</evidence>
<proteinExistence type="predicted"/>
<gene>
    <name evidence="3" type="ORF">CAG72_01570</name>
</gene>